<dbReference type="Proteomes" id="UP000226525">
    <property type="component" value="Unassembled WGS sequence"/>
</dbReference>
<evidence type="ECO:0000313" key="2">
    <source>
        <dbReference type="Proteomes" id="UP000226525"/>
    </source>
</evidence>
<reference evidence="2" key="1">
    <citation type="submission" date="2017-09" db="EMBL/GenBank/DDBJ databases">
        <title>The Reconstruction of 2,631 Draft Metagenome-Assembled Genomes from the Global Oceans.</title>
        <authorList>
            <person name="Tully B.J."/>
            <person name="Graham E.D."/>
            <person name="Heidelberg J.F."/>
        </authorList>
    </citation>
    <scope>NUCLEOTIDE SEQUENCE [LARGE SCALE GENOMIC DNA]</scope>
</reference>
<accession>A0A2D6YIM6</accession>
<sequence>MKLQRVPVGLPEISALQLRQKHLSWVRTQASEWGLLRKENQSLYRGKAYDAEVFAVVRTVMNENDIEYVGFVGDQQISVGPDLLMTKLEVEQSFSA</sequence>
<protein>
    <submittedName>
        <fullName evidence="1">Uncharacterized protein</fullName>
    </submittedName>
</protein>
<gene>
    <name evidence="1" type="ORF">CMN54_06235</name>
</gene>
<organism evidence="1 2">
    <name type="scientific">SAR324 cluster bacterium</name>
    <dbReference type="NCBI Taxonomy" id="2024889"/>
    <lineage>
        <taxon>Bacteria</taxon>
        <taxon>Deltaproteobacteria</taxon>
        <taxon>SAR324 cluster</taxon>
    </lineage>
</organism>
<comment type="caution">
    <text evidence="1">The sequence shown here is derived from an EMBL/GenBank/DDBJ whole genome shotgun (WGS) entry which is preliminary data.</text>
</comment>
<name>A0A2D6YIM6_9DELT</name>
<dbReference type="AlphaFoldDB" id="A0A2D6YIM6"/>
<proteinExistence type="predicted"/>
<evidence type="ECO:0000313" key="1">
    <source>
        <dbReference type="EMBL" id="MAH63033.1"/>
    </source>
</evidence>
<dbReference type="EMBL" id="NZEX01000071">
    <property type="protein sequence ID" value="MAH63033.1"/>
    <property type="molecule type" value="Genomic_DNA"/>
</dbReference>